<dbReference type="AlphaFoldDB" id="A0A3B0XJD1"/>
<evidence type="ECO:0008006" key="2">
    <source>
        <dbReference type="Google" id="ProtNLM"/>
    </source>
</evidence>
<dbReference type="EMBL" id="UOFF01000250">
    <property type="protein sequence ID" value="VAW56566.1"/>
    <property type="molecule type" value="Genomic_DNA"/>
</dbReference>
<proteinExistence type="predicted"/>
<organism evidence="1">
    <name type="scientific">hydrothermal vent metagenome</name>
    <dbReference type="NCBI Taxonomy" id="652676"/>
    <lineage>
        <taxon>unclassified sequences</taxon>
        <taxon>metagenomes</taxon>
        <taxon>ecological metagenomes</taxon>
    </lineage>
</organism>
<sequence>MFHLSEERQILLTQKIMASLDDWGLCAADQVIVLNLPEGTRTRKLRSFHENTPLPKDDNVEFRAVRLLGIIDALRTTYPKNETMGARWMKKPHRRFQNSPPLQILVEGGNTGVDSVLAELDCSYAWELSGSLAK</sequence>
<protein>
    <recommendedName>
        <fullName evidence="2">Antitoxin Xre/MbcA/ParS-like toxin-binding domain-containing protein</fullName>
    </recommendedName>
</protein>
<gene>
    <name evidence="1" type="ORF">MNBD_GAMMA07-1059</name>
</gene>
<evidence type="ECO:0000313" key="1">
    <source>
        <dbReference type="EMBL" id="VAW56566.1"/>
    </source>
</evidence>
<reference evidence="1" key="1">
    <citation type="submission" date="2018-06" db="EMBL/GenBank/DDBJ databases">
        <authorList>
            <person name="Zhirakovskaya E."/>
        </authorList>
    </citation>
    <scope>NUCLEOTIDE SEQUENCE</scope>
</reference>
<accession>A0A3B0XJD1</accession>
<name>A0A3B0XJD1_9ZZZZ</name>